<dbReference type="EMBL" id="JXNU01000003">
    <property type="protein sequence ID" value="KKF35640.1"/>
    <property type="molecule type" value="Genomic_DNA"/>
</dbReference>
<dbReference type="PATRIC" id="fig|65700.7.peg.2443"/>
<dbReference type="AlphaFoldDB" id="A0A0M2K8E0"/>
<organism evidence="1 2">
    <name type="scientific">Erwinia tracheiphila</name>
    <dbReference type="NCBI Taxonomy" id="65700"/>
    <lineage>
        <taxon>Bacteria</taxon>
        <taxon>Pseudomonadati</taxon>
        <taxon>Pseudomonadota</taxon>
        <taxon>Gammaproteobacteria</taxon>
        <taxon>Enterobacterales</taxon>
        <taxon>Erwiniaceae</taxon>
        <taxon>Erwinia</taxon>
    </lineage>
</organism>
<sequence length="80" mass="8766">MKNSLSDLNNHLFAQMERLSDESLTGDKLQEEINRAKAVTGISTQIISNARLVLDAEEYSRGLKPGDTPEVLRVGKSHGA</sequence>
<reference evidence="1 2" key="1">
    <citation type="submission" date="2015-01" db="EMBL/GenBank/DDBJ databases">
        <title>Erwinia tracheiphila.</title>
        <authorList>
            <person name="Shapiro L.R."/>
        </authorList>
    </citation>
    <scope>NUCLEOTIDE SEQUENCE [LARGE SCALE GENOMIC DNA]</scope>
    <source>
        <strain evidence="1 2">BuffGH</strain>
    </source>
</reference>
<comment type="caution">
    <text evidence="1">The sequence shown here is derived from an EMBL/GenBank/DDBJ whole genome shotgun (WGS) entry which is preliminary data.</text>
</comment>
<dbReference type="STRING" id="65700.SY86_09710"/>
<dbReference type="RefSeq" id="WP_016192914.1">
    <property type="nucleotide sequence ID" value="NZ_CP089932.1"/>
</dbReference>
<evidence type="ECO:0000313" key="1">
    <source>
        <dbReference type="EMBL" id="KKF35640.1"/>
    </source>
</evidence>
<name>A0A0M2K8E0_9GAMM</name>
<keyword evidence="2" id="KW-1185">Reference proteome</keyword>
<protein>
    <submittedName>
        <fullName evidence="1">Phage-like protein</fullName>
    </submittedName>
</protein>
<gene>
    <name evidence="1" type="ORF">SY86_09710</name>
</gene>
<proteinExistence type="predicted"/>
<accession>A0A0M2K8E0</accession>
<dbReference type="Proteomes" id="UP000033924">
    <property type="component" value="Unassembled WGS sequence"/>
</dbReference>
<evidence type="ECO:0000313" key="2">
    <source>
        <dbReference type="Proteomes" id="UP000033924"/>
    </source>
</evidence>